<dbReference type="RefSeq" id="WP_006260375.1">
    <property type="nucleotide sequence ID" value="NZ_JH590837.1"/>
</dbReference>
<feature type="domain" description="N-acetyltransferase" evidence="1">
    <location>
        <begin position="2"/>
        <end position="158"/>
    </location>
</feature>
<reference evidence="2 3" key="1">
    <citation type="submission" date="2011-11" db="EMBL/GenBank/DDBJ databases">
        <title>The Genome Sequence of Myroides odoratimimus CIP 101113.</title>
        <authorList>
            <person name="Earl A."/>
            <person name="Ward D."/>
            <person name="Feldgarden M."/>
            <person name="Gevers D."/>
            <person name="Huys G."/>
            <person name="Young S.K."/>
            <person name="Zeng Q."/>
            <person name="Gargeya S."/>
            <person name="Fitzgerald M."/>
            <person name="Haas B."/>
            <person name="Abouelleil A."/>
            <person name="Alvarado L."/>
            <person name="Arachchi H.M."/>
            <person name="Berlin A."/>
            <person name="Brown A."/>
            <person name="Chapman S.B."/>
            <person name="Chen Z."/>
            <person name="Dunbar C."/>
            <person name="Freedman E."/>
            <person name="Gearin G."/>
            <person name="Goldberg J."/>
            <person name="Griggs A."/>
            <person name="Gujja S."/>
            <person name="Heiman D."/>
            <person name="Howarth C."/>
            <person name="Larson L."/>
            <person name="Lui A."/>
            <person name="MacDonald P.J.P."/>
            <person name="Montmayeur A."/>
            <person name="Murphy C."/>
            <person name="Neiman D."/>
            <person name="Pearson M."/>
            <person name="Priest M."/>
            <person name="Roberts A."/>
            <person name="Saif S."/>
            <person name="Shea T."/>
            <person name="Shenoy N."/>
            <person name="Sisk P."/>
            <person name="Stolte C."/>
            <person name="Sykes S."/>
            <person name="Wortman J."/>
            <person name="Nusbaum C."/>
            <person name="Birren B."/>
        </authorList>
    </citation>
    <scope>NUCLEOTIDE SEQUENCE [LARGE SCALE GENOMIC DNA]</scope>
    <source>
        <strain evidence="2 3">CIP 101113</strain>
    </source>
</reference>
<dbReference type="GeneID" id="66975991"/>
<comment type="caution">
    <text evidence="2">The sequence shown here is derived from an EMBL/GenBank/DDBJ whole genome shotgun (WGS) entry which is preliminary data.</text>
</comment>
<dbReference type="GO" id="GO:0016747">
    <property type="term" value="F:acyltransferase activity, transferring groups other than amino-acyl groups"/>
    <property type="evidence" value="ECO:0007669"/>
    <property type="project" value="InterPro"/>
</dbReference>
<evidence type="ECO:0000259" key="1">
    <source>
        <dbReference type="PROSITE" id="PS51186"/>
    </source>
</evidence>
<organism evidence="2 3">
    <name type="scientific">Myroides odoratimimus CIP 101113</name>
    <dbReference type="NCBI Taxonomy" id="883154"/>
    <lineage>
        <taxon>Bacteria</taxon>
        <taxon>Pseudomonadati</taxon>
        <taxon>Bacteroidota</taxon>
        <taxon>Flavobacteriia</taxon>
        <taxon>Flavobacteriales</taxon>
        <taxon>Flavobacteriaceae</taxon>
        <taxon>Myroides</taxon>
    </lineage>
</organism>
<evidence type="ECO:0000313" key="3">
    <source>
        <dbReference type="Proteomes" id="UP000004834"/>
    </source>
</evidence>
<dbReference type="AlphaFoldDB" id="A0AAV3F2G8"/>
<protein>
    <recommendedName>
        <fullName evidence="1">N-acetyltransferase domain-containing protein</fullName>
    </recommendedName>
</protein>
<dbReference type="PROSITE" id="PS51186">
    <property type="entry name" value="GNAT"/>
    <property type="match status" value="1"/>
</dbReference>
<name>A0AAV3F2G8_9FLAO</name>
<sequence length="158" mass="18134">MITIQPYDPKYFDELTSYELDEQQATFALVPKYMLTNPDIMENTMRTQYCILSDDTPVGLFSLDLSDDRLIYTENKDSILLRALSIMPNQQGKGIAKVTMLLLPDLVREYYPTVNEIVFGVNYENALAYNLYLKTGYEDSGRTYQGIKGPQHCMTKSI</sequence>
<accession>A0AAV3F2G8</accession>
<proteinExistence type="predicted"/>
<dbReference type="InterPro" id="IPR000182">
    <property type="entry name" value="GNAT_dom"/>
</dbReference>
<dbReference type="SUPFAM" id="SSF55729">
    <property type="entry name" value="Acyl-CoA N-acyltransferases (Nat)"/>
    <property type="match status" value="1"/>
</dbReference>
<dbReference type="EMBL" id="AGEE01000020">
    <property type="protein sequence ID" value="EHO11623.1"/>
    <property type="molecule type" value="Genomic_DNA"/>
</dbReference>
<gene>
    <name evidence="2" type="ORF">HMPREF9715_01972</name>
</gene>
<evidence type="ECO:0000313" key="2">
    <source>
        <dbReference type="EMBL" id="EHO11623.1"/>
    </source>
</evidence>
<dbReference type="Pfam" id="PF00583">
    <property type="entry name" value="Acetyltransf_1"/>
    <property type="match status" value="1"/>
</dbReference>
<dbReference type="Gene3D" id="3.40.630.30">
    <property type="match status" value="1"/>
</dbReference>
<dbReference type="Proteomes" id="UP000004834">
    <property type="component" value="Unassembled WGS sequence"/>
</dbReference>
<dbReference type="InterPro" id="IPR016181">
    <property type="entry name" value="Acyl_CoA_acyltransferase"/>
</dbReference>